<dbReference type="GO" id="GO:0000981">
    <property type="term" value="F:DNA-binding transcription factor activity, RNA polymerase II-specific"/>
    <property type="evidence" value="ECO:0007669"/>
    <property type="project" value="InterPro"/>
</dbReference>
<keyword evidence="2" id="KW-0479">Metal-binding</keyword>
<evidence type="ECO:0000256" key="4">
    <source>
        <dbReference type="ARBA" id="ARBA00023163"/>
    </source>
</evidence>
<gene>
    <name evidence="6" type="ORF">INT44_007239</name>
</gene>
<dbReference type="PANTHER" id="PTHR47338">
    <property type="entry name" value="ZN(II)2CYS6 TRANSCRIPTION FACTOR (EUROFUNG)-RELATED"/>
    <property type="match status" value="1"/>
</dbReference>
<evidence type="ECO:0000313" key="6">
    <source>
        <dbReference type="EMBL" id="KAG2176576.1"/>
    </source>
</evidence>
<dbReference type="OrthoDB" id="2328572at2759"/>
<protein>
    <submittedName>
        <fullName evidence="6">Uncharacterized protein</fullName>
    </submittedName>
</protein>
<keyword evidence="4" id="KW-0804">Transcription</keyword>
<keyword evidence="7" id="KW-1185">Reference proteome</keyword>
<sequence length="705" mass="81055">MTFNSSCSGLGINCVRVKHLQPEDLEYIRLAEQGKLLENVEDMYQQIEQMESQIRAYNGGTEPGATDSWTTISPHSMASPSFSEEDESLTSLSPLSQKHVPHIESTLNQFVRAANQAIQFNIKDELDEKSIDLERKPTKDMPEWTLTLKSTGMTINTTIKTFADLMHHLPQLASVAMNGFDIPIPAQIQENFYKLSLKRGPSPAFALRRAMFLASSKSVERMKTIQFLQDGAADWVDEETANELAKTLIKAYFDCQHYKEILFHRKTFDDMFIVGRDDILCGPIYAFCAAITTMRCRHIDFVIPPSEQFAAGEYFFRKARDAFEDSFDEISLENYFTLVWIAKYQVGILKPAIASHYIAMAERHCKLLAPDDDAEDMPGKNRKEKGVSEMLRRLQLARNSILSSILFLENRRGTPLANNLRPLNTNIFKMEKIYTPRVTLDDNVMEKRAILRDRFAAMLHQARSLSIRLRWAAINEVSLCLISQYEQRLTDWYLHTLPPELRISLPLLDDTLSYDDLRKRLKHDTYADRMAIDLTLQFYSSFVSLHEMLLPKSEYDVQMRENFWNWDNPEAVFEPLPTSGSNSVEGTPPNEHAIRSHRVCTQAANIIVDLLKYEVEELGVCHVQMPVLMVAWDIQLRNAQLGQPIADDPHKIINKSHIVQARQKLLDCMNIFQHGYLLNSIEEEVRRFFFNVGNRTRIALARESL</sequence>
<proteinExistence type="predicted"/>
<evidence type="ECO:0000256" key="1">
    <source>
        <dbReference type="ARBA" id="ARBA00004123"/>
    </source>
</evidence>
<keyword evidence="5" id="KW-0539">Nucleus</keyword>
<dbReference type="PANTHER" id="PTHR47338:SF5">
    <property type="entry name" value="ZN(II)2CYS6 TRANSCRIPTION FACTOR (EUROFUNG)"/>
    <property type="match status" value="1"/>
</dbReference>
<dbReference type="AlphaFoldDB" id="A0A8H7PME6"/>
<reference evidence="6" key="1">
    <citation type="submission" date="2020-12" db="EMBL/GenBank/DDBJ databases">
        <title>Metabolic potential, ecology and presence of endohyphal bacteria is reflected in genomic diversity of Mucoromycotina.</title>
        <authorList>
            <person name="Muszewska A."/>
            <person name="Okrasinska A."/>
            <person name="Steczkiewicz K."/>
            <person name="Drgas O."/>
            <person name="Orlowska M."/>
            <person name="Perlinska-Lenart U."/>
            <person name="Aleksandrzak-Piekarczyk T."/>
            <person name="Szatraj K."/>
            <person name="Zielenkiewicz U."/>
            <person name="Pilsyk S."/>
            <person name="Malc E."/>
            <person name="Mieczkowski P."/>
            <person name="Kruszewska J.S."/>
            <person name="Biernat P."/>
            <person name="Pawlowska J."/>
        </authorList>
    </citation>
    <scope>NUCLEOTIDE SEQUENCE</scope>
    <source>
        <strain evidence="6">WA0000051536</strain>
    </source>
</reference>
<dbReference type="CDD" id="cd12148">
    <property type="entry name" value="fungal_TF_MHR"/>
    <property type="match status" value="1"/>
</dbReference>
<evidence type="ECO:0000256" key="2">
    <source>
        <dbReference type="ARBA" id="ARBA00022723"/>
    </source>
</evidence>
<keyword evidence="3" id="KW-0805">Transcription regulation</keyword>
<evidence type="ECO:0000256" key="3">
    <source>
        <dbReference type="ARBA" id="ARBA00023015"/>
    </source>
</evidence>
<comment type="subcellular location">
    <subcellularLocation>
        <location evidence="1">Nucleus</location>
    </subcellularLocation>
</comment>
<dbReference type="EMBL" id="JAEPRA010000013">
    <property type="protein sequence ID" value="KAG2176576.1"/>
    <property type="molecule type" value="Genomic_DNA"/>
</dbReference>
<name>A0A8H7PME6_9FUNG</name>
<dbReference type="GO" id="GO:0046872">
    <property type="term" value="F:metal ion binding"/>
    <property type="evidence" value="ECO:0007669"/>
    <property type="project" value="UniProtKB-KW"/>
</dbReference>
<accession>A0A8H7PME6</accession>
<dbReference type="GO" id="GO:0005634">
    <property type="term" value="C:nucleus"/>
    <property type="evidence" value="ECO:0007669"/>
    <property type="project" value="UniProtKB-SubCell"/>
</dbReference>
<dbReference type="Proteomes" id="UP000612746">
    <property type="component" value="Unassembled WGS sequence"/>
</dbReference>
<dbReference type="InterPro" id="IPR050815">
    <property type="entry name" value="TF_fung"/>
</dbReference>
<evidence type="ECO:0000313" key="7">
    <source>
        <dbReference type="Proteomes" id="UP000612746"/>
    </source>
</evidence>
<comment type="caution">
    <text evidence="6">The sequence shown here is derived from an EMBL/GenBank/DDBJ whole genome shotgun (WGS) entry which is preliminary data.</text>
</comment>
<evidence type="ECO:0000256" key="5">
    <source>
        <dbReference type="ARBA" id="ARBA00023242"/>
    </source>
</evidence>
<organism evidence="6 7">
    <name type="scientific">Umbelopsis vinacea</name>
    <dbReference type="NCBI Taxonomy" id="44442"/>
    <lineage>
        <taxon>Eukaryota</taxon>
        <taxon>Fungi</taxon>
        <taxon>Fungi incertae sedis</taxon>
        <taxon>Mucoromycota</taxon>
        <taxon>Mucoromycotina</taxon>
        <taxon>Umbelopsidomycetes</taxon>
        <taxon>Umbelopsidales</taxon>
        <taxon>Umbelopsidaceae</taxon>
        <taxon>Umbelopsis</taxon>
    </lineage>
</organism>